<reference evidence="2 3" key="1">
    <citation type="journal article" date="2010" name="Science">
        <title>Genomic analysis of organismal complexity in the multicellular green alga Volvox carteri.</title>
        <authorList>
            <person name="Prochnik S.E."/>
            <person name="Umen J."/>
            <person name="Nedelcu A.M."/>
            <person name="Hallmann A."/>
            <person name="Miller S.M."/>
            <person name="Nishii I."/>
            <person name="Ferris P."/>
            <person name="Kuo A."/>
            <person name="Mitros T."/>
            <person name="Fritz-Laylin L.K."/>
            <person name="Hellsten U."/>
            <person name="Chapman J."/>
            <person name="Simakov O."/>
            <person name="Rensing S.A."/>
            <person name="Terry A."/>
            <person name="Pangilinan J."/>
            <person name="Kapitonov V."/>
            <person name="Jurka J."/>
            <person name="Salamov A."/>
            <person name="Shapiro H."/>
            <person name="Schmutz J."/>
            <person name="Grimwood J."/>
            <person name="Lindquist E."/>
            <person name="Lucas S."/>
            <person name="Grigoriev I.V."/>
            <person name="Schmitt R."/>
            <person name="Kirk D."/>
            <person name="Rokhsar D.S."/>
        </authorList>
    </citation>
    <scope>NUCLEOTIDE SEQUENCE [LARGE SCALE GENOMIC DNA]</scope>
    <source>
        <strain evidence="3">f. Nagariensis / Eve</strain>
    </source>
</reference>
<dbReference type="EMBL" id="GL378325">
    <property type="protein sequence ID" value="EFJ51958.1"/>
    <property type="molecule type" value="Genomic_DNA"/>
</dbReference>
<keyword evidence="3" id="KW-1185">Reference proteome</keyword>
<dbReference type="GeneID" id="9618091"/>
<proteinExistence type="predicted"/>
<organism evidence="3">
    <name type="scientific">Volvox carteri f. nagariensis</name>
    <dbReference type="NCBI Taxonomy" id="3068"/>
    <lineage>
        <taxon>Eukaryota</taxon>
        <taxon>Viridiplantae</taxon>
        <taxon>Chlorophyta</taxon>
        <taxon>core chlorophytes</taxon>
        <taxon>Chlorophyceae</taxon>
        <taxon>CS clade</taxon>
        <taxon>Chlamydomonadales</taxon>
        <taxon>Volvocaceae</taxon>
        <taxon>Volvox</taxon>
    </lineage>
</organism>
<gene>
    <name evidence="2" type="ORF">VOLCADRAFT_103162</name>
</gene>
<evidence type="ECO:0000313" key="2">
    <source>
        <dbReference type="EMBL" id="EFJ51958.1"/>
    </source>
</evidence>
<dbReference type="STRING" id="3068.D8TJW4"/>
<protein>
    <submittedName>
        <fullName evidence="2">Uncharacterized protein</fullName>
    </submittedName>
</protein>
<dbReference type="Proteomes" id="UP000001058">
    <property type="component" value="Unassembled WGS sequence"/>
</dbReference>
<evidence type="ECO:0000313" key="3">
    <source>
        <dbReference type="Proteomes" id="UP000001058"/>
    </source>
</evidence>
<dbReference type="OrthoDB" id="124041at2759"/>
<name>D8TJW4_VOLCA</name>
<accession>D8TJW4</accession>
<sequence>MKASGQRNAGASPGGPLVSVAKRRSGVRGNVTPTLARLAALDVALSGAGPRVSAATTSAEMLATPQLNSVPKTRNSASCEASSGTGEFPYNSLADDVLDGSLSAALADAKAAAAAAAQAVDTAMGSTGSFTAATSSKSLSGVPNAARASSVMRTAVAAAAAAAAAGGDSVAAEVLAQMVATNPRTNSSDLRNLLAQRLQDRSVMLENPTAPVNVNKLFLVGSTGIVLKQNSKNLHLVMPGDRVQVVPLKGCVVQYTINGTTLQFAG</sequence>
<dbReference type="AlphaFoldDB" id="D8TJW4"/>
<evidence type="ECO:0000256" key="1">
    <source>
        <dbReference type="SAM" id="MobiDB-lite"/>
    </source>
</evidence>
<dbReference type="KEGG" id="vcn:VOLCADRAFT_103162"/>
<feature type="region of interest" description="Disordered" evidence="1">
    <location>
        <begin position="1"/>
        <end position="24"/>
    </location>
</feature>
<dbReference type="RefSeq" id="XP_002946732.1">
    <property type="nucleotide sequence ID" value="XM_002946686.1"/>
</dbReference>
<dbReference type="InParanoid" id="D8TJW4"/>